<comment type="pathway">
    <text evidence="2 11">Cofactor biosynthesis; riboflavin biosynthesis; 5-amino-6-(D-ribitylamino)uracil from GTP: step 2/4.</text>
</comment>
<feature type="binding site" evidence="13">
    <location>
        <position position="203"/>
    </location>
    <ligand>
        <name>substrate</name>
    </ligand>
</feature>
<accession>A0A0X3ASB0</accession>
<feature type="binding site" evidence="13">
    <location>
        <position position="214"/>
    </location>
    <ligand>
        <name>substrate</name>
    </ligand>
</feature>
<dbReference type="InterPro" id="IPR002125">
    <property type="entry name" value="CMP_dCMP_dom"/>
</dbReference>
<dbReference type="STRING" id="1586267.GCA_001418685_01834"/>
<comment type="cofactor">
    <cofactor evidence="11 14">
        <name>Zn(2+)</name>
        <dbReference type="ChEBI" id="CHEBI:29105"/>
    </cofactor>
    <text evidence="11 14">Binds 1 zinc ion.</text>
</comment>
<feature type="binding site" evidence="14">
    <location>
        <position position="80"/>
    </location>
    <ligand>
        <name>Zn(2+)</name>
        <dbReference type="ChEBI" id="CHEBI:29105"/>
        <note>catalytic</note>
    </ligand>
</feature>
<evidence type="ECO:0000256" key="8">
    <source>
        <dbReference type="ARBA" id="ARBA00022801"/>
    </source>
</evidence>
<evidence type="ECO:0000256" key="5">
    <source>
        <dbReference type="ARBA" id="ARBA00007417"/>
    </source>
</evidence>
<sequence>MSKNVDEIYMLRCIDLAKNGLGTTYPNPLVGSVIVYNNKIIGEGWHRKSGEAHAEINAISSVKDPSILKNSTLYVSLEPCSHYGKTPPCALKIVDLKFKKVVVGITDPTSKVNGKGIELIRNSGIEVVTGILENECKKLNKRFITYHLKKRPYIILKWAETLNKKIDNGEDRNQPFWISNPFSIQKSHVVRNEEQSILVGKNTALIDNPNLTTRTIYGKNPIRLLIDKNLEIPLSHNILNEQADTFIFNKKISKSNNHLNYFKLNFDKDIIPQIIKILYDKNIQSVIVEGGERTLQHFIDLGIWDEAIIITSQTLIKNGTNAPTLYGEIINQELLGNNLISYLKNSSALY</sequence>
<dbReference type="InterPro" id="IPR004794">
    <property type="entry name" value="Eubact_RibD"/>
</dbReference>
<dbReference type="SUPFAM" id="SSF53597">
    <property type="entry name" value="Dihydrofolate reductase-like"/>
    <property type="match status" value="1"/>
</dbReference>
<comment type="catalytic activity">
    <reaction evidence="11">
        <text>2,5-diamino-6-hydroxy-4-(5-phosphoribosylamino)-pyrimidine + H2O + H(+) = 5-amino-6-(5-phospho-D-ribosylamino)uracil + NH4(+)</text>
        <dbReference type="Rhea" id="RHEA:21868"/>
        <dbReference type="ChEBI" id="CHEBI:15377"/>
        <dbReference type="ChEBI" id="CHEBI:15378"/>
        <dbReference type="ChEBI" id="CHEBI:28938"/>
        <dbReference type="ChEBI" id="CHEBI:58453"/>
        <dbReference type="ChEBI" id="CHEBI:58614"/>
        <dbReference type="EC" id="3.5.4.26"/>
    </reaction>
</comment>
<evidence type="ECO:0000256" key="14">
    <source>
        <dbReference type="PIRSR" id="PIRSR006769-3"/>
    </source>
</evidence>
<evidence type="ECO:0000256" key="3">
    <source>
        <dbReference type="ARBA" id="ARBA00004910"/>
    </source>
</evidence>
<evidence type="ECO:0000256" key="9">
    <source>
        <dbReference type="ARBA" id="ARBA00022833"/>
    </source>
</evidence>
<keyword evidence="6 11" id="KW-0686">Riboflavin biosynthesis</keyword>
<dbReference type="Gene3D" id="3.40.140.10">
    <property type="entry name" value="Cytidine Deaminase, domain 2"/>
    <property type="match status" value="1"/>
</dbReference>
<comment type="catalytic activity">
    <reaction evidence="11">
        <text>5-amino-6-(5-phospho-D-ribitylamino)uracil + NADP(+) = 5-amino-6-(5-phospho-D-ribosylamino)uracil + NADPH + H(+)</text>
        <dbReference type="Rhea" id="RHEA:17845"/>
        <dbReference type="ChEBI" id="CHEBI:15378"/>
        <dbReference type="ChEBI" id="CHEBI:57783"/>
        <dbReference type="ChEBI" id="CHEBI:58349"/>
        <dbReference type="ChEBI" id="CHEBI:58421"/>
        <dbReference type="ChEBI" id="CHEBI:58453"/>
        <dbReference type="EC" id="1.1.1.193"/>
    </reaction>
</comment>
<dbReference type="Pfam" id="PF01872">
    <property type="entry name" value="RibD_C"/>
    <property type="match status" value="1"/>
</dbReference>
<feature type="binding site" evidence="13">
    <location>
        <position position="177"/>
    </location>
    <ligand>
        <name>NADP(+)</name>
        <dbReference type="ChEBI" id="CHEBI:58349"/>
    </ligand>
</feature>
<dbReference type="Proteomes" id="UP000182761">
    <property type="component" value="Unassembled WGS sequence"/>
</dbReference>
<evidence type="ECO:0000256" key="1">
    <source>
        <dbReference type="ARBA" id="ARBA00002151"/>
    </source>
</evidence>
<dbReference type="OrthoDB" id="9800865at2"/>
<organism evidence="16 17">
    <name type="scientific">Apibacter mensalis</name>
    <dbReference type="NCBI Taxonomy" id="1586267"/>
    <lineage>
        <taxon>Bacteria</taxon>
        <taxon>Pseudomonadati</taxon>
        <taxon>Bacteroidota</taxon>
        <taxon>Flavobacteriia</taxon>
        <taxon>Flavobacteriales</taxon>
        <taxon>Weeksellaceae</taxon>
        <taxon>Apibacter</taxon>
    </lineage>
</organism>
<evidence type="ECO:0000259" key="15">
    <source>
        <dbReference type="PROSITE" id="PS51747"/>
    </source>
</evidence>
<keyword evidence="9 11" id="KW-0862">Zinc</keyword>
<dbReference type="FunFam" id="3.40.140.10:FF:000025">
    <property type="entry name" value="Riboflavin biosynthesis protein RibD"/>
    <property type="match status" value="1"/>
</dbReference>
<dbReference type="PIRSF" id="PIRSF006769">
    <property type="entry name" value="RibD"/>
    <property type="match status" value="1"/>
</dbReference>
<keyword evidence="11 13" id="KW-0521">NADP</keyword>
<dbReference type="PROSITE" id="PS51747">
    <property type="entry name" value="CYT_DCMP_DEAMINASES_2"/>
    <property type="match status" value="1"/>
</dbReference>
<keyword evidence="17" id="KW-1185">Reference proteome</keyword>
<dbReference type="Pfam" id="PF00383">
    <property type="entry name" value="dCMP_cyt_deam_1"/>
    <property type="match status" value="1"/>
</dbReference>
<dbReference type="GO" id="GO:0008835">
    <property type="term" value="F:diaminohydroxyphosphoribosylaminopyrimidine deaminase activity"/>
    <property type="evidence" value="ECO:0007669"/>
    <property type="project" value="UniProtKB-EC"/>
</dbReference>
<feature type="binding site" evidence="13">
    <location>
        <position position="159"/>
    </location>
    <ligand>
        <name>NADP(+)</name>
        <dbReference type="ChEBI" id="CHEBI:58349"/>
    </ligand>
</feature>
<evidence type="ECO:0000256" key="12">
    <source>
        <dbReference type="PIRSR" id="PIRSR006769-1"/>
    </source>
</evidence>
<dbReference type="InterPro" id="IPR024072">
    <property type="entry name" value="DHFR-like_dom_sf"/>
</dbReference>
<evidence type="ECO:0000256" key="6">
    <source>
        <dbReference type="ARBA" id="ARBA00022619"/>
    </source>
</evidence>
<comment type="function">
    <text evidence="1 11">Converts 2,5-diamino-6-(ribosylamino)-4(3h)-pyrimidinone 5'-phosphate into 5-amino-6-(ribosylamino)-2,4(1h,3h)-pyrimidinedione 5'-phosphate.</text>
</comment>
<comment type="pathway">
    <text evidence="3 11">Cofactor biosynthesis; riboflavin biosynthesis; 5-amino-6-(D-ribitylamino)uracil from GTP: step 3/4.</text>
</comment>
<keyword evidence="10" id="KW-0511">Multifunctional enzyme</keyword>
<dbReference type="NCBIfam" id="TIGR00326">
    <property type="entry name" value="eubact_ribD"/>
    <property type="match status" value="1"/>
</dbReference>
<keyword evidence="8 11" id="KW-0378">Hydrolase</keyword>
<evidence type="ECO:0000256" key="4">
    <source>
        <dbReference type="ARBA" id="ARBA00005259"/>
    </source>
</evidence>
<dbReference type="EC" id="3.5.4.26" evidence="11"/>
<feature type="binding site" evidence="14">
    <location>
        <position position="53"/>
    </location>
    <ligand>
        <name>Zn(2+)</name>
        <dbReference type="ChEBI" id="CHEBI:29105"/>
        <note>catalytic</note>
    </ligand>
</feature>
<dbReference type="InterPro" id="IPR016193">
    <property type="entry name" value="Cytidine_deaminase-like"/>
</dbReference>
<evidence type="ECO:0000313" key="17">
    <source>
        <dbReference type="Proteomes" id="UP000182761"/>
    </source>
</evidence>
<dbReference type="GO" id="GO:0009231">
    <property type="term" value="P:riboflavin biosynthetic process"/>
    <property type="evidence" value="ECO:0007669"/>
    <property type="project" value="UniProtKB-UniPathway"/>
</dbReference>
<evidence type="ECO:0000256" key="13">
    <source>
        <dbReference type="PIRSR" id="PIRSR006769-2"/>
    </source>
</evidence>
<proteinExistence type="inferred from homology"/>
<comment type="similarity">
    <text evidence="5 11">In the C-terminal section; belongs to the HTP reductase family.</text>
</comment>
<comment type="similarity">
    <text evidence="4 11">In the N-terminal section; belongs to the cytidine and deoxycytidylate deaminase family.</text>
</comment>
<dbReference type="PROSITE" id="PS00903">
    <property type="entry name" value="CYT_DCMP_DEAMINASES_1"/>
    <property type="match status" value="1"/>
</dbReference>
<dbReference type="CDD" id="cd01284">
    <property type="entry name" value="Riboflavin_deaminase-reductase"/>
    <property type="match status" value="1"/>
</dbReference>
<dbReference type="PANTHER" id="PTHR11079">
    <property type="entry name" value="CYTOSINE DEAMINASE FAMILY MEMBER"/>
    <property type="match status" value="1"/>
</dbReference>
<dbReference type="InterPro" id="IPR002734">
    <property type="entry name" value="RibDG_C"/>
</dbReference>
<keyword evidence="7 11" id="KW-0479">Metal-binding</keyword>
<dbReference type="UniPathway" id="UPA00275">
    <property type="reaction ID" value="UER00401"/>
</dbReference>
<keyword evidence="11" id="KW-0560">Oxidoreductase</keyword>
<dbReference type="RefSeq" id="WP_055426144.1">
    <property type="nucleotide sequence ID" value="NZ_FCOR01000013.1"/>
</dbReference>
<evidence type="ECO:0000256" key="7">
    <source>
        <dbReference type="ARBA" id="ARBA00022723"/>
    </source>
</evidence>
<dbReference type="InterPro" id="IPR016192">
    <property type="entry name" value="APOBEC/CMP_deaminase_Zn-bd"/>
</dbReference>
<name>A0A0X3ASB0_9FLAO</name>
<dbReference type="AlphaFoldDB" id="A0A0X3ASB0"/>
<feature type="binding site" evidence="13">
    <location>
        <position position="211"/>
    </location>
    <ligand>
        <name>substrate</name>
    </ligand>
</feature>
<dbReference type="EC" id="1.1.1.193" evidence="11"/>
<evidence type="ECO:0000256" key="10">
    <source>
        <dbReference type="ARBA" id="ARBA00023268"/>
    </source>
</evidence>
<evidence type="ECO:0000256" key="11">
    <source>
        <dbReference type="PIRNR" id="PIRNR006769"/>
    </source>
</evidence>
<dbReference type="Gene3D" id="3.40.430.10">
    <property type="entry name" value="Dihydrofolate Reductase, subunit A"/>
    <property type="match status" value="1"/>
</dbReference>
<dbReference type="GO" id="GO:0008270">
    <property type="term" value="F:zinc ion binding"/>
    <property type="evidence" value="ECO:0007669"/>
    <property type="project" value="InterPro"/>
</dbReference>
<protein>
    <recommendedName>
        <fullName evidence="11">Riboflavin biosynthesis protein RibD</fullName>
    </recommendedName>
    <domain>
        <recommendedName>
            <fullName evidence="11">Diaminohydroxyphosphoribosylaminopyrimidine deaminase</fullName>
            <shortName evidence="11">DRAP deaminase</shortName>
            <ecNumber evidence="11">3.5.4.26</ecNumber>
        </recommendedName>
        <alternativeName>
            <fullName evidence="11">Riboflavin-specific deaminase</fullName>
        </alternativeName>
    </domain>
    <domain>
        <recommendedName>
            <fullName evidence="11">5-amino-6-(5-phosphoribosylamino)uracil reductase</fullName>
            <ecNumber evidence="11">1.1.1.193</ecNumber>
        </recommendedName>
        <alternativeName>
            <fullName evidence="11">HTP reductase</fullName>
        </alternativeName>
    </domain>
</protein>
<reference evidence="16 17" key="1">
    <citation type="submission" date="2016-01" db="EMBL/GenBank/DDBJ databases">
        <authorList>
            <person name="McClelland M."/>
            <person name="Jain A."/>
            <person name="Saraogi P."/>
            <person name="Mendelson R."/>
            <person name="Westerman R."/>
            <person name="SanMiguel P."/>
            <person name="Csonka L."/>
        </authorList>
    </citation>
    <scope>NUCLEOTIDE SEQUENCE [LARGE SCALE GENOMIC DNA]</scope>
    <source>
        <strain evidence="16 17">R-53146</strain>
    </source>
</reference>
<feature type="binding site" evidence="13">
    <location>
        <position position="207"/>
    </location>
    <ligand>
        <name>NADP(+)</name>
        <dbReference type="ChEBI" id="CHEBI:58349"/>
    </ligand>
</feature>
<dbReference type="PANTHER" id="PTHR11079:SF162">
    <property type="entry name" value="RIBOFLAVIN BIOSYNTHESIS PROTEIN PYRD, CHLOROPLASTIC"/>
    <property type="match status" value="1"/>
</dbReference>
<evidence type="ECO:0000313" key="16">
    <source>
        <dbReference type="EMBL" id="CVK16967.1"/>
    </source>
</evidence>
<dbReference type="SUPFAM" id="SSF53927">
    <property type="entry name" value="Cytidine deaminase-like"/>
    <property type="match status" value="1"/>
</dbReference>
<gene>
    <name evidence="16" type="ORF">Ga0061079_11341</name>
</gene>
<feature type="binding site" evidence="14">
    <location>
        <position position="89"/>
    </location>
    <ligand>
        <name>Zn(2+)</name>
        <dbReference type="ChEBI" id="CHEBI:29105"/>
        <note>catalytic</note>
    </ligand>
</feature>
<dbReference type="GO" id="GO:0008703">
    <property type="term" value="F:5-amino-6-(5-phosphoribosylamino)uracil reductase activity"/>
    <property type="evidence" value="ECO:0007669"/>
    <property type="project" value="UniProtKB-EC"/>
</dbReference>
<dbReference type="EMBL" id="FCOR01000013">
    <property type="protein sequence ID" value="CVK16967.1"/>
    <property type="molecule type" value="Genomic_DNA"/>
</dbReference>
<evidence type="ECO:0000256" key="2">
    <source>
        <dbReference type="ARBA" id="ARBA00004882"/>
    </source>
</evidence>
<feature type="active site" description="Proton donor" evidence="12">
    <location>
        <position position="55"/>
    </location>
</feature>
<feature type="binding site" evidence="13">
    <location>
        <position position="289"/>
    </location>
    <ligand>
        <name>substrate</name>
    </ligand>
</feature>
<feature type="binding site" evidence="13">
    <location>
        <position position="191"/>
    </location>
    <ligand>
        <name>substrate</name>
    </ligand>
</feature>
<feature type="domain" description="CMP/dCMP-type deaminase" evidence="15">
    <location>
        <begin position="4"/>
        <end position="128"/>
    </location>
</feature>